<dbReference type="KEGG" id="pcw:110209182"/>
<organism evidence="2 3">
    <name type="scientific">Phascolarctos cinereus</name>
    <name type="common">Koala</name>
    <dbReference type="NCBI Taxonomy" id="38626"/>
    <lineage>
        <taxon>Eukaryota</taxon>
        <taxon>Metazoa</taxon>
        <taxon>Chordata</taxon>
        <taxon>Craniata</taxon>
        <taxon>Vertebrata</taxon>
        <taxon>Euteleostomi</taxon>
        <taxon>Mammalia</taxon>
        <taxon>Metatheria</taxon>
        <taxon>Diprotodontia</taxon>
        <taxon>Phascolarctidae</taxon>
        <taxon>Phascolarctos</taxon>
    </lineage>
</organism>
<evidence type="ECO:0000313" key="3">
    <source>
        <dbReference type="RefSeq" id="XP_020843125.1"/>
    </source>
</evidence>
<dbReference type="GeneID" id="110209182"/>
<gene>
    <name evidence="3" type="primary">LOC110209182</name>
</gene>
<reference evidence="3" key="1">
    <citation type="submission" date="2025-08" db="UniProtKB">
        <authorList>
            <consortium name="RefSeq"/>
        </authorList>
    </citation>
    <scope>IDENTIFICATION</scope>
    <source>
        <tissue evidence="3">Spleen</tissue>
    </source>
</reference>
<dbReference type="AlphaFoldDB" id="A0A6P5KCA0"/>
<evidence type="ECO:0000313" key="2">
    <source>
        <dbReference type="Proteomes" id="UP000515140"/>
    </source>
</evidence>
<protein>
    <submittedName>
        <fullName evidence="3">Disintegrin and metalloproteinase domain-containing protein 22-like</fullName>
    </submittedName>
</protein>
<dbReference type="Proteomes" id="UP000515140">
    <property type="component" value="Unplaced"/>
</dbReference>
<name>A0A6P5KCA0_PHACI</name>
<sequence length="156" mass="17012">MRAAEAAEAAALLPWLLLGISGIFPLALCRLPGDALLTELERRNENRFLERENVVPLRLIYRLGGEDQTGHDVLTTRIRGAPAGGGTGGWQSTHVDQASFQVDAFGSTFILDVVLNQQTKVHRLLDRIPAWPASWTGCGGSGKQSSCQRNARCPYE</sequence>
<evidence type="ECO:0000256" key="1">
    <source>
        <dbReference type="SAM" id="MobiDB-lite"/>
    </source>
</evidence>
<dbReference type="InParanoid" id="A0A6P5KCA0"/>
<keyword evidence="2" id="KW-1185">Reference proteome</keyword>
<proteinExistence type="predicted"/>
<accession>A0A6P5KCA0</accession>
<feature type="region of interest" description="Disordered" evidence="1">
    <location>
        <begin position="137"/>
        <end position="156"/>
    </location>
</feature>
<dbReference type="RefSeq" id="XP_020843125.1">
    <property type="nucleotide sequence ID" value="XM_020987466.1"/>
</dbReference>